<evidence type="ECO:0000313" key="2">
    <source>
        <dbReference type="Proteomes" id="UP000632289"/>
    </source>
</evidence>
<dbReference type="Proteomes" id="UP000632289">
    <property type="component" value="Unassembled WGS sequence"/>
</dbReference>
<keyword evidence="2" id="KW-1185">Reference proteome</keyword>
<organism evidence="1 2">
    <name type="scientific">Streptomyces chumphonensis</name>
    <dbReference type="NCBI Taxonomy" id="1214925"/>
    <lineage>
        <taxon>Bacteria</taxon>
        <taxon>Bacillati</taxon>
        <taxon>Actinomycetota</taxon>
        <taxon>Actinomycetes</taxon>
        <taxon>Kitasatosporales</taxon>
        <taxon>Streptomycetaceae</taxon>
        <taxon>Streptomyces</taxon>
    </lineage>
</organism>
<protein>
    <submittedName>
        <fullName evidence="1">DUF4188 domain-containing protein</fullName>
    </submittedName>
</protein>
<dbReference type="InterPro" id="IPR025444">
    <property type="entry name" value="Monooxy_af470"/>
</dbReference>
<gene>
    <name evidence="1" type="ORF">IF129_24260</name>
</gene>
<proteinExistence type="predicted"/>
<name>A0A927IFD5_9ACTN</name>
<accession>A0A927IFD5</accession>
<dbReference type="AlphaFoldDB" id="A0A927IFD5"/>
<dbReference type="Pfam" id="PF13826">
    <property type="entry name" value="Monooxy_af470-like"/>
    <property type="match status" value="1"/>
</dbReference>
<reference evidence="1" key="1">
    <citation type="submission" date="2020-09" db="EMBL/GenBank/DDBJ databases">
        <title>Secondary metabolite and genome analysis of marine Streptomyces chumphonensis KK1-2T.</title>
        <authorList>
            <person name="Phongsopitanun W."/>
            <person name="Kanchanasin P."/>
            <person name="Pittayakhajonwut P."/>
            <person name="Suwanborirux K."/>
            <person name="Tanasupawat S."/>
        </authorList>
    </citation>
    <scope>NUCLEOTIDE SEQUENCE</scope>
    <source>
        <strain evidence="1">KK1-2</strain>
    </source>
</reference>
<dbReference type="EMBL" id="JACXYU010000018">
    <property type="protein sequence ID" value="MBD3934664.1"/>
    <property type="molecule type" value="Genomic_DNA"/>
</dbReference>
<evidence type="ECO:0000313" key="1">
    <source>
        <dbReference type="EMBL" id="MBD3934664.1"/>
    </source>
</evidence>
<sequence length="166" mass="18333">MAHAVVEGRMTAAIEGEVTVFLIGLRINRLRSVRSWWPAFTAMPRMLKELSRDETSGMIGYRLLSGGPRLFFVVQYWASHEKLIAYASAQDKEHRPAWTAFNRRARQAAGAVGIWHETYVVPAGAYEAIYVSMPPFGLGAATGVIPVGRRGERAGARLRLSSSEQG</sequence>
<comment type="caution">
    <text evidence="1">The sequence shown here is derived from an EMBL/GenBank/DDBJ whole genome shotgun (WGS) entry which is preliminary data.</text>
</comment>